<dbReference type="KEGG" id="nay:HYG81_06215"/>
<evidence type="ECO:0000256" key="1">
    <source>
        <dbReference type="SAM" id="Phobius"/>
    </source>
</evidence>
<accession>A0A7D6CQC5</accession>
<proteinExistence type="predicted"/>
<feature type="transmembrane region" description="Helical" evidence="1">
    <location>
        <begin position="45"/>
        <end position="64"/>
    </location>
</feature>
<dbReference type="RefSeq" id="WP_180842358.1">
    <property type="nucleotide sequence ID" value="NZ_CP059154.1"/>
</dbReference>
<dbReference type="EMBL" id="CP059154">
    <property type="protein sequence ID" value="QLK27195.1"/>
    <property type="molecule type" value="Genomic_DNA"/>
</dbReference>
<feature type="transmembrane region" description="Helical" evidence="1">
    <location>
        <begin position="21"/>
        <end position="39"/>
    </location>
</feature>
<feature type="transmembrane region" description="Helical" evidence="1">
    <location>
        <begin position="76"/>
        <end position="95"/>
    </location>
</feature>
<keyword evidence="3" id="KW-1185">Reference proteome</keyword>
<keyword evidence="1" id="KW-1133">Transmembrane helix</keyword>
<dbReference type="Proteomes" id="UP000510869">
    <property type="component" value="Chromosome"/>
</dbReference>
<keyword evidence="1" id="KW-0472">Membrane</keyword>
<name>A0A7D6CQC5_9EURY</name>
<organism evidence="2 3">
    <name type="scientific">Natrinema zhouii</name>
    <dbReference type="NCBI Taxonomy" id="1710539"/>
    <lineage>
        <taxon>Archaea</taxon>
        <taxon>Methanobacteriati</taxon>
        <taxon>Methanobacteriota</taxon>
        <taxon>Stenosarchaea group</taxon>
        <taxon>Halobacteria</taxon>
        <taxon>Halobacteriales</taxon>
        <taxon>Natrialbaceae</taxon>
        <taxon>Natrinema</taxon>
    </lineage>
</organism>
<protein>
    <submittedName>
        <fullName evidence="2">Uncharacterized protein</fullName>
    </submittedName>
</protein>
<keyword evidence="1" id="KW-0812">Transmembrane</keyword>
<evidence type="ECO:0000313" key="2">
    <source>
        <dbReference type="EMBL" id="QLK27195.1"/>
    </source>
</evidence>
<dbReference type="GeneID" id="56142782"/>
<reference evidence="2 3" key="1">
    <citation type="submission" date="2020-07" db="EMBL/GenBank/DDBJ databases">
        <title>Natrinema (YPL30) sp. nov. and Haloterrigena xxxxxx (YPL8) sp. nov., isolated from a salt mine.</title>
        <authorList>
            <person name="Cui H."/>
        </authorList>
    </citation>
    <scope>NUCLEOTIDE SEQUENCE [LARGE SCALE GENOMIC DNA]</scope>
    <source>
        <strain evidence="2 3">YPL13</strain>
    </source>
</reference>
<dbReference type="AlphaFoldDB" id="A0A7D6CQC5"/>
<evidence type="ECO:0000313" key="3">
    <source>
        <dbReference type="Proteomes" id="UP000510869"/>
    </source>
</evidence>
<sequence length="97" mass="10220">MAQPSPTETVDEKRDPTELSIGGIVAWLVGVLTILAAVASIAQGVMIGGSIVLFVAGIFGLPPTRKMIEEELNVRFSRWLAILVYLILLMVAGGVGA</sequence>
<gene>
    <name evidence="2" type="ORF">HYG81_06215</name>
</gene>